<keyword evidence="2 4" id="KW-0328">Glycosyltransferase</keyword>
<comment type="caution">
    <text evidence="6">The sequence shown here is derived from an EMBL/GenBank/DDBJ whole genome shotgun (WGS) entry which is preliminary data.</text>
</comment>
<name>A0A4C1TNI4_EUMVA</name>
<dbReference type="OrthoDB" id="5835829at2759"/>
<organism evidence="6 7">
    <name type="scientific">Eumeta variegata</name>
    <name type="common">Bagworm moth</name>
    <name type="synonym">Eumeta japonica</name>
    <dbReference type="NCBI Taxonomy" id="151549"/>
    <lineage>
        <taxon>Eukaryota</taxon>
        <taxon>Metazoa</taxon>
        <taxon>Ecdysozoa</taxon>
        <taxon>Arthropoda</taxon>
        <taxon>Hexapoda</taxon>
        <taxon>Insecta</taxon>
        <taxon>Pterygota</taxon>
        <taxon>Neoptera</taxon>
        <taxon>Endopterygota</taxon>
        <taxon>Lepidoptera</taxon>
        <taxon>Glossata</taxon>
        <taxon>Ditrysia</taxon>
        <taxon>Tineoidea</taxon>
        <taxon>Psychidae</taxon>
        <taxon>Oiketicinae</taxon>
        <taxon>Eumeta</taxon>
    </lineage>
</organism>
<dbReference type="Proteomes" id="UP000299102">
    <property type="component" value="Unassembled WGS sequence"/>
</dbReference>
<dbReference type="FunFam" id="3.40.50.2000:FF:000050">
    <property type="entry name" value="UDP-glucuronosyltransferase"/>
    <property type="match status" value="1"/>
</dbReference>
<gene>
    <name evidence="6" type="primary">UGT2B13</name>
    <name evidence="6" type="ORF">EVAR_92240_1</name>
</gene>
<comment type="similarity">
    <text evidence="1 4">Belongs to the UDP-glycosyltransferase family.</text>
</comment>
<dbReference type="CDD" id="cd03784">
    <property type="entry name" value="GT1_Gtf-like"/>
    <property type="match status" value="1"/>
</dbReference>
<accession>A0A4C1TNI4</accession>
<keyword evidence="5" id="KW-0812">Transmembrane</keyword>
<dbReference type="EMBL" id="BGZK01000070">
    <property type="protein sequence ID" value="GBP15238.1"/>
    <property type="molecule type" value="Genomic_DNA"/>
</dbReference>
<dbReference type="STRING" id="151549.A0A4C1TNI4"/>
<evidence type="ECO:0000256" key="2">
    <source>
        <dbReference type="ARBA" id="ARBA00022676"/>
    </source>
</evidence>
<sequence>MMSQVAQTLTEYGEFAQYLHRFKPKDSPYCAYNPAKIQDVLHVLEEFPMFFRDHVALETEIGVIFVTQNFPKIIDTRKIRGKFMRFCNTVTYITPYPRKDPPPNLNQVVIEYPPEIQFSNLFSIEKILNNEISFKDFGLMFRWFFGYAEHFLNHENVQRLMNDKNQSFDLAIIEWLFLELNAGFAPLFQCPMIWASSMEPHWMVLRLVDEAANPAYVADSMSNNAPPFTFLQRAQELGMNILMKIMMKFMHVKCSWLYDEIFVPAGVRRGTAMPPLEEVIYNASFVLSNSHVSLGEPVRLPQNFIPIAGYHIDPKTKPLSEELKNIMDKAKEGVIYFSMGSNLKSKDIPDKMKKEFVEMFGQLNQTVIWKFEEALPDLPKNVFILEWAPQQSILAHPNCVLFITHGGLLSTTETVHYGVPIIGIPVFADQFVNVNRAVNKGFAKKVDLSYNTPKELKEAILEVLNDSSYRERVKHLSLIYHDRPVPPARQLVHWAEHAIKTRGAPHLRSRALMLPCYQKMYLDLATLVLALLLIRHIFRNKQIITYTRVSGVSKLPTDVLPATFAWCSVMITVTGRRIEIAYRTRNSVENRDKIRNRK</sequence>
<dbReference type="AlphaFoldDB" id="A0A4C1TNI4"/>
<evidence type="ECO:0000256" key="5">
    <source>
        <dbReference type="SAM" id="Phobius"/>
    </source>
</evidence>
<feature type="transmembrane region" description="Helical" evidence="5">
    <location>
        <begin position="520"/>
        <end position="538"/>
    </location>
</feature>
<proteinExistence type="inferred from homology"/>
<evidence type="ECO:0000256" key="1">
    <source>
        <dbReference type="ARBA" id="ARBA00009995"/>
    </source>
</evidence>
<dbReference type="Pfam" id="PF00201">
    <property type="entry name" value="UDPGT"/>
    <property type="match status" value="1"/>
</dbReference>
<evidence type="ECO:0000256" key="4">
    <source>
        <dbReference type="RuleBase" id="RU003718"/>
    </source>
</evidence>
<keyword evidence="7" id="KW-1185">Reference proteome</keyword>
<dbReference type="GO" id="GO:0008194">
    <property type="term" value="F:UDP-glycosyltransferase activity"/>
    <property type="evidence" value="ECO:0007669"/>
    <property type="project" value="InterPro"/>
</dbReference>
<dbReference type="Gene3D" id="3.40.50.2000">
    <property type="entry name" value="Glycogen Phosphorylase B"/>
    <property type="match status" value="1"/>
</dbReference>
<evidence type="ECO:0000313" key="6">
    <source>
        <dbReference type="EMBL" id="GBP15238.1"/>
    </source>
</evidence>
<reference evidence="6 7" key="1">
    <citation type="journal article" date="2019" name="Commun. Biol.">
        <title>The bagworm genome reveals a unique fibroin gene that provides high tensile strength.</title>
        <authorList>
            <person name="Kono N."/>
            <person name="Nakamura H."/>
            <person name="Ohtoshi R."/>
            <person name="Tomita M."/>
            <person name="Numata K."/>
            <person name="Arakawa K."/>
        </authorList>
    </citation>
    <scope>NUCLEOTIDE SEQUENCE [LARGE SCALE GENOMIC DNA]</scope>
</reference>
<dbReference type="PANTHER" id="PTHR48043:SF159">
    <property type="entry name" value="EG:EG0003.4 PROTEIN-RELATED"/>
    <property type="match status" value="1"/>
</dbReference>
<protein>
    <submittedName>
        <fullName evidence="6">UDP-glucuronosyltransferase 2B13</fullName>
    </submittedName>
</protein>
<dbReference type="PANTHER" id="PTHR48043">
    <property type="entry name" value="EG:EG0003.4 PROTEIN-RELATED"/>
    <property type="match status" value="1"/>
</dbReference>
<evidence type="ECO:0000256" key="3">
    <source>
        <dbReference type="ARBA" id="ARBA00022679"/>
    </source>
</evidence>
<dbReference type="InterPro" id="IPR002213">
    <property type="entry name" value="UDP_glucos_trans"/>
</dbReference>
<keyword evidence="5" id="KW-0472">Membrane</keyword>
<keyword evidence="3 4" id="KW-0808">Transferase</keyword>
<dbReference type="SUPFAM" id="SSF53756">
    <property type="entry name" value="UDP-Glycosyltransferase/glycogen phosphorylase"/>
    <property type="match status" value="1"/>
</dbReference>
<dbReference type="PROSITE" id="PS00375">
    <property type="entry name" value="UDPGT"/>
    <property type="match status" value="1"/>
</dbReference>
<evidence type="ECO:0000313" key="7">
    <source>
        <dbReference type="Proteomes" id="UP000299102"/>
    </source>
</evidence>
<dbReference type="InterPro" id="IPR035595">
    <property type="entry name" value="UDP_glycos_trans_CS"/>
</dbReference>
<dbReference type="InterPro" id="IPR050271">
    <property type="entry name" value="UDP-glycosyltransferase"/>
</dbReference>
<keyword evidence="5" id="KW-1133">Transmembrane helix</keyword>